<sequence length="556" mass="62130">MFKQFGFVSASILHLSLICTYAQESGAGCQHVYPTTSTPVSPGKRDHEQLPLLPGKPPVEVPPLDVLPLVLSGPSDNRVDLVFFSDGYLASEQTKFLEDARRLAEDVTRNQTFYAVKPLLNFWAAFSPSNESEAFQRNSNLSFSFLLHSTPFGLYRDGTELRAVYYSKPKVARAACDSLGSGCDYPILLGNDPLYGGLGGRFTVITSSYLNGPLVLRHELGHSIINVGEEYDGAYGYSGVNSGYNSSTKSDLPWKQWLTNPSQKGEQYRVERSVMLFQGYPWTMLNTTTAWKVQFRSSGSYSRYLVKFSLSGIPEKSNLKVELDGNDLGWEPEPIVGLDRWHYDIHRSEHLSAGVHELTFTLNEPSLEGVAQLCSAEVLEFGDESEFVSKPGHYSLYPTFSMNNETSYRPTNQDCLMRTVTKPNFCKACMEGLWINLLKRIHLIEGITESCAEVQHHPESGKDFYEKILELQLVPLAHLRVDGSNLAEEENESYTVLWSKDGEDLPEYTNKTSLRINSAHSVGNYSVHVQFSTDAVRKAHRALGGTLDHQILSPCS</sequence>
<dbReference type="Proteomes" id="UP001140091">
    <property type="component" value="Unassembled WGS sequence"/>
</dbReference>
<evidence type="ECO:0008006" key="4">
    <source>
        <dbReference type="Google" id="ProtNLM"/>
    </source>
</evidence>
<evidence type="ECO:0000313" key="3">
    <source>
        <dbReference type="Proteomes" id="UP001140091"/>
    </source>
</evidence>
<gene>
    <name evidence="2" type="ORF">H1R20_g11024</name>
</gene>
<name>A0A9W8J8B7_9AGAR</name>
<accession>A0A9W8J8B7</accession>
<organism evidence="2 3">
    <name type="scientific">Candolleomyces eurysporus</name>
    <dbReference type="NCBI Taxonomy" id="2828524"/>
    <lineage>
        <taxon>Eukaryota</taxon>
        <taxon>Fungi</taxon>
        <taxon>Dikarya</taxon>
        <taxon>Basidiomycota</taxon>
        <taxon>Agaricomycotina</taxon>
        <taxon>Agaricomycetes</taxon>
        <taxon>Agaricomycetidae</taxon>
        <taxon>Agaricales</taxon>
        <taxon>Agaricineae</taxon>
        <taxon>Psathyrellaceae</taxon>
        <taxon>Candolleomyces</taxon>
    </lineage>
</organism>
<dbReference type="EMBL" id="JANBPK010001085">
    <property type="protein sequence ID" value="KAJ2926073.1"/>
    <property type="molecule type" value="Genomic_DNA"/>
</dbReference>
<dbReference type="InterPro" id="IPR019026">
    <property type="entry name" value="Peptidase_M64_IgA"/>
</dbReference>
<dbReference type="Gene3D" id="3.40.390.10">
    <property type="entry name" value="Collagenase (Catalytic Domain)"/>
    <property type="match status" value="1"/>
</dbReference>
<evidence type="ECO:0000313" key="2">
    <source>
        <dbReference type="EMBL" id="KAJ2926073.1"/>
    </source>
</evidence>
<evidence type="ECO:0000256" key="1">
    <source>
        <dbReference type="SAM" id="SignalP"/>
    </source>
</evidence>
<feature type="chain" id="PRO_5040885760" description="IgA peptidase M64" evidence="1">
    <location>
        <begin position="23"/>
        <end position="556"/>
    </location>
</feature>
<dbReference type="InterPro" id="IPR024079">
    <property type="entry name" value="MetalloPept_cat_dom_sf"/>
</dbReference>
<keyword evidence="3" id="KW-1185">Reference proteome</keyword>
<feature type="signal peptide" evidence="1">
    <location>
        <begin position="1"/>
        <end position="22"/>
    </location>
</feature>
<dbReference type="Pfam" id="PF09471">
    <property type="entry name" value="Peptidase_M64"/>
    <property type="match status" value="1"/>
</dbReference>
<dbReference type="AlphaFoldDB" id="A0A9W8J8B7"/>
<protein>
    <recommendedName>
        <fullName evidence="4">IgA peptidase M64</fullName>
    </recommendedName>
</protein>
<feature type="non-terminal residue" evidence="2">
    <location>
        <position position="1"/>
    </location>
</feature>
<dbReference type="GO" id="GO:0008237">
    <property type="term" value="F:metallopeptidase activity"/>
    <property type="evidence" value="ECO:0007669"/>
    <property type="project" value="InterPro"/>
</dbReference>
<keyword evidence="1" id="KW-0732">Signal</keyword>
<comment type="caution">
    <text evidence="2">The sequence shown here is derived from an EMBL/GenBank/DDBJ whole genome shotgun (WGS) entry which is preliminary data.</text>
</comment>
<dbReference type="OrthoDB" id="2961863at2759"/>
<proteinExistence type="predicted"/>
<reference evidence="2" key="1">
    <citation type="submission" date="2022-06" db="EMBL/GenBank/DDBJ databases">
        <title>Genome Sequence of Candolleomyces eurysporus.</title>
        <authorList>
            <person name="Buettner E."/>
        </authorList>
    </citation>
    <scope>NUCLEOTIDE SEQUENCE</scope>
    <source>
        <strain evidence="2">VTCC 930004</strain>
    </source>
</reference>